<evidence type="ECO:0000256" key="9">
    <source>
        <dbReference type="ARBA" id="ARBA00024202"/>
    </source>
</evidence>
<reference evidence="12" key="1">
    <citation type="submission" date="2022-10" db="EMBL/GenBank/DDBJ databases">
        <authorList>
            <person name="Wei X."/>
        </authorList>
    </citation>
    <scope>NUCLEOTIDE SEQUENCE</scope>
    <source>
        <strain evidence="12">SD2</strain>
    </source>
</reference>
<dbReference type="Proteomes" id="UP001164481">
    <property type="component" value="Chromosome"/>
</dbReference>
<dbReference type="GO" id="GO:0055085">
    <property type="term" value="P:transmembrane transport"/>
    <property type="evidence" value="ECO:0007669"/>
    <property type="project" value="InterPro"/>
</dbReference>
<dbReference type="InterPro" id="IPR050366">
    <property type="entry name" value="BP-dependent_transpt_permease"/>
</dbReference>
<organism evidence="12 13">
    <name type="scientific">Mycoplasmopsis synoviae</name>
    <name type="common">Mycoplasma synoviae</name>
    <dbReference type="NCBI Taxonomy" id="2109"/>
    <lineage>
        <taxon>Bacteria</taxon>
        <taxon>Bacillati</taxon>
        <taxon>Mycoplasmatota</taxon>
        <taxon>Mycoplasmoidales</taxon>
        <taxon>Metamycoplasmataceae</taxon>
        <taxon>Mycoplasmopsis</taxon>
    </lineage>
</organism>
<feature type="transmembrane region" description="Helical" evidence="10">
    <location>
        <begin position="52"/>
        <end position="75"/>
    </location>
</feature>
<sequence length="447" mass="48773">MKLSSKEFNKKYNLNEKMLQNSLVRHVPKANLQFNNAAGKPKKLLNEILKRYFSTWFFSLALVVFLAVLIFSIVISLTSKYSSSTSINNTSGLTYTLLDGKTQIGTSNRTASLPPVFNPFVNLTLGSSGISQQVYNNSVTLWNSDSYFHGLVYKTVFNPDNTSVRLEDGNLYVNAYSFYKADSISIILAQSQQRGLIAKDLTQDQVLSYIEEIKRLNPQINLSTYLGTNSAGVDVWTSSWVGTWNAIRLAVIVSFIQTMIGVFIGAYLGFHAGSLLDTIAMRIISIITSPPTLIWLLIASSIFGTFDLTLAITLIVVGWPGSVGITRLYIITVKDSDFIQASRLVGASKIRLILRHALPAIVGKIANSFVASIPSIILSVSALAFLGFFKGNTANLGSILSSAPSEAGTNIWILVLPVGILLSISLSLQFIALGVHDSLDPKVIRGK</sequence>
<dbReference type="PROSITE" id="PS50928">
    <property type="entry name" value="ABC_TM1"/>
    <property type="match status" value="1"/>
</dbReference>
<accession>A0AAX3F1A1</accession>
<keyword evidence="3" id="KW-1003">Cell membrane</keyword>
<dbReference type="EMBL" id="CP107525">
    <property type="protein sequence ID" value="UZW64801.1"/>
    <property type="molecule type" value="Genomic_DNA"/>
</dbReference>
<keyword evidence="5" id="KW-0571">Peptide transport</keyword>
<evidence type="ECO:0000256" key="1">
    <source>
        <dbReference type="ARBA" id="ARBA00004651"/>
    </source>
</evidence>
<keyword evidence="4 10" id="KW-0812">Transmembrane</keyword>
<comment type="similarity">
    <text evidence="9">Belongs to the binding-protein-dependent transport system permease family. OppBC subfamily.</text>
</comment>
<dbReference type="Gene3D" id="1.10.3720.10">
    <property type="entry name" value="MetI-like"/>
    <property type="match status" value="1"/>
</dbReference>
<evidence type="ECO:0000256" key="10">
    <source>
        <dbReference type="RuleBase" id="RU363032"/>
    </source>
</evidence>
<feature type="transmembrane region" description="Helical" evidence="10">
    <location>
        <begin position="365"/>
        <end position="389"/>
    </location>
</feature>
<reference evidence="12" key="2">
    <citation type="submission" date="2022-11" db="EMBL/GenBank/DDBJ databases">
        <title>complete genomes of mycoplasma synoviae ZX313 strain and SD2 strain.</title>
        <authorList>
            <person name="Zhong Q."/>
        </authorList>
    </citation>
    <scope>NUCLEOTIDE SEQUENCE</scope>
    <source>
        <strain evidence="12">SD2</strain>
    </source>
</reference>
<feature type="transmembrane region" description="Helical" evidence="10">
    <location>
        <begin position="246"/>
        <end position="270"/>
    </location>
</feature>
<dbReference type="Pfam" id="PF00528">
    <property type="entry name" value="BPD_transp_1"/>
    <property type="match status" value="1"/>
</dbReference>
<dbReference type="AlphaFoldDB" id="A0AAX3F1A1"/>
<feature type="transmembrane region" description="Helical" evidence="10">
    <location>
        <begin position="282"/>
        <end position="303"/>
    </location>
</feature>
<feature type="transmembrane region" description="Helical" evidence="10">
    <location>
        <begin position="409"/>
        <end position="435"/>
    </location>
</feature>
<dbReference type="GO" id="GO:0015031">
    <property type="term" value="P:protein transport"/>
    <property type="evidence" value="ECO:0007669"/>
    <property type="project" value="UniProtKB-KW"/>
</dbReference>
<dbReference type="GO" id="GO:0015833">
    <property type="term" value="P:peptide transport"/>
    <property type="evidence" value="ECO:0007669"/>
    <property type="project" value="UniProtKB-KW"/>
</dbReference>
<name>A0AAX3F1A1_MYCSY</name>
<evidence type="ECO:0000256" key="5">
    <source>
        <dbReference type="ARBA" id="ARBA00022856"/>
    </source>
</evidence>
<evidence type="ECO:0000256" key="2">
    <source>
        <dbReference type="ARBA" id="ARBA00022448"/>
    </source>
</evidence>
<dbReference type="GO" id="GO:0005886">
    <property type="term" value="C:plasma membrane"/>
    <property type="evidence" value="ECO:0007669"/>
    <property type="project" value="UniProtKB-SubCell"/>
</dbReference>
<comment type="subcellular location">
    <subcellularLocation>
        <location evidence="1 10">Cell membrane</location>
        <topology evidence="1 10">Multi-pass membrane protein</topology>
    </subcellularLocation>
</comment>
<dbReference type="InterPro" id="IPR000515">
    <property type="entry name" value="MetI-like"/>
</dbReference>
<keyword evidence="2 10" id="KW-0813">Transport</keyword>
<feature type="domain" description="ABC transmembrane type-1" evidence="11">
    <location>
        <begin position="243"/>
        <end position="432"/>
    </location>
</feature>
<dbReference type="PANTHER" id="PTHR43386">
    <property type="entry name" value="OLIGOPEPTIDE TRANSPORT SYSTEM PERMEASE PROTEIN APPC"/>
    <property type="match status" value="1"/>
</dbReference>
<evidence type="ECO:0000313" key="13">
    <source>
        <dbReference type="Proteomes" id="UP001164481"/>
    </source>
</evidence>
<keyword evidence="7 10" id="KW-1133">Transmembrane helix</keyword>
<dbReference type="InterPro" id="IPR035906">
    <property type="entry name" value="MetI-like_sf"/>
</dbReference>
<keyword evidence="8 10" id="KW-0472">Membrane</keyword>
<proteinExistence type="inferred from homology"/>
<evidence type="ECO:0000313" key="12">
    <source>
        <dbReference type="EMBL" id="UZW64801.1"/>
    </source>
</evidence>
<feature type="transmembrane region" description="Helical" evidence="10">
    <location>
        <begin position="309"/>
        <end position="330"/>
    </location>
</feature>
<dbReference type="CDD" id="cd06261">
    <property type="entry name" value="TM_PBP2"/>
    <property type="match status" value="1"/>
</dbReference>
<evidence type="ECO:0000259" key="11">
    <source>
        <dbReference type="PROSITE" id="PS50928"/>
    </source>
</evidence>
<dbReference type="SUPFAM" id="SSF161098">
    <property type="entry name" value="MetI-like"/>
    <property type="match status" value="1"/>
</dbReference>
<evidence type="ECO:0000256" key="8">
    <source>
        <dbReference type="ARBA" id="ARBA00023136"/>
    </source>
</evidence>
<evidence type="ECO:0000256" key="3">
    <source>
        <dbReference type="ARBA" id="ARBA00022475"/>
    </source>
</evidence>
<evidence type="ECO:0000256" key="4">
    <source>
        <dbReference type="ARBA" id="ARBA00022692"/>
    </source>
</evidence>
<evidence type="ECO:0000256" key="6">
    <source>
        <dbReference type="ARBA" id="ARBA00022927"/>
    </source>
</evidence>
<evidence type="ECO:0000256" key="7">
    <source>
        <dbReference type="ARBA" id="ARBA00022989"/>
    </source>
</evidence>
<dbReference type="PANTHER" id="PTHR43386:SF24">
    <property type="entry name" value="OLIGOPEPTIDE TRANSPORT SYSTEM PERMEASE PROTEIN AMID"/>
    <property type="match status" value="1"/>
</dbReference>
<protein>
    <submittedName>
        <fullName evidence="12">ABC transporter permease</fullName>
    </submittedName>
</protein>
<gene>
    <name evidence="12" type="ORF">OIE46_01900</name>
</gene>
<keyword evidence="6" id="KW-0653">Protein transport</keyword>
<dbReference type="RefSeq" id="WP_239611057.1">
    <property type="nucleotide sequence ID" value="NZ_CP069379.1"/>
</dbReference>